<dbReference type="RefSeq" id="WP_010878293.1">
    <property type="nucleotide sequence ID" value="NZ_CP006577.1"/>
</dbReference>
<keyword evidence="2" id="KW-0489">Methyltransferase</keyword>
<gene>
    <name evidence="2" type="ORF">AFULGI_00008720</name>
</gene>
<dbReference type="GO" id="GO:0032259">
    <property type="term" value="P:methylation"/>
    <property type="evidence" value="ECO:0007669"/>
    <property type="project" value="UniProtKB-KW"/>
</dbReference>
<keyword evidence="2" id="KW-0808">Transferase</keyword>
<organism evidence="2 3">
    <name type="scientific">Archaeoglobus fulgidus DSM 8774</name>
    <dbReference type="NCBI Taxonomy" id="1344584"/>
    <lineage>
        <taxon>Archaea</taxon>
        <taxon>Methanobacteriati</taxon>
        <taxon>Methanobacteriota</taxon>
        <taxon>Archaeoglobi</taxon>
        <taxon>Archaeoglobales</taxon>
        <taxon>Archaeoglobaceae</taxon>
        <taxon>Archaeoglobus</taxon>
    </lineage>
</organism>
<dbReference type="Proteomes" id="UP000028501">
    <property type="component" value="Chromosome"/>
</dbReference>
<dbReference type="InterPro" id="IPR029063">
    <property type="entry name" value="SAM-dependent_MTases_sf"/>
</dbReference>
<sequence length="184" mass="20960">MDVFNRNAERYDAWYDRNRELYEAELELLPKPISPSVEVGVGTGRFAVIGIDLGVDVSLQMLRIAKKRGVECVAGDAAHLPFKDKSFRSAYLIFTLCFLDEPIKALMEIKRVLEGTLVACVVPANSGLGREYSGKDSSFYRKARFLTEDEVLSMLRETGFKVKEIRRRKLKYDENDFVCFIAES</sequence>
<reference evidence="2 3" key="1">
    <citation type="submission" date="2013-07" db="EMBL/GenBank/DDBJ databases">
        <title>Genome of Archaeoglobus fulgidus.</title>
        <authorList>
            <person name="Fiebig A."/>
            <person name="Birkeland N.-K."/>
        </authorList>
    </citation>
    <scope>NUCLEOTIDE SEQUENCE [LARGE SCALE GENOMIC DNA]</scope>
    <source>
        <strain evidence="2 3">DSM 8774</strain>
    </source>
</reference>
<dbReference type="Gene3D" id="3.40.50.150">
    <property type="entry name" value="Vaccinia Virus protein VP39"/>
    <property type="match status" value="1"/>
</dbReference>
<accession>A0A075WCG2</accession>
<protein>
    <submittedName>
        <fullName evidence="2">Methylase involved in ubiquinone/menaquinone biosynthesis</fullName>
    </submittedName>
</protein>
<proteinExistence type="predicted"/>
<name>A0A075WCG2_ARCFL</name>
<dbReference type="AlphaFoldDB" id="A0A075WCG2"/>
<feature type="domain" description="Methyltransferase type 11" evidence="1">
    <location>
        <begin position="38"/>
        <end position="114"/>
    </location>
</feature>
<evidence type="ECO:0000313" key="2">
    <source>
        <dbReference type="EMBL" id="AIG97666.1"/>
    </source>
</evidence>
<dbReference type="InterPro" id="IPR013216">
    <property type="entry name" value="Methyltransf_11"/>
</dbReference>
<dbReference type="GeneID" id="24794388"/>
<dbReference type="HOGENOM" id="CLU_037990_14_1_2"/>
<evidence type="ECO:0000313" key="3">
    <source>
        <dbReference type="Proteomes" id="UP000028501"/>
    </source>
</evidence>
<dbReference type="SUPFAM" id="SSF53335">
    <property type="entry name" value="S-adenosyl-L-methionine-dependent methyltransferases"/>
    <property type="match status" value="1"/>
</dbReference>
<dbReference type="KEGG" id="afg:AFULGI_00008720"/>
<dbReference type="EMBL" id="CP006577">
    <property type="protein sequence ID" value="AIG97666.1"/>
    <property type="molecule type" value="Genomic_DNA"/>
</dbReference>
<dbReference type="GO" id="GO:0008757">
    <property type="term" value="F:S-adenosylmethionine-dependent methyltransferase activity"/>
    <property type="evidence" value="ECO:0007669"/>
    <property type="project" value="InterPro"/>
</dbReference>
<evidence type="ECO:0000259" key="1">
    <source>
        <dbReference type="Pfam" id="PF08241"/>
    </source>
</evidence>
<keyword evidence="2" id="KW-0830">Ubiquinone</keyword>
<dbReference type="Pfam" id="PF08241">
    <property type="entry name" value="Methyltransf_11"/>
    <property type="match status" value="1"/>
</dbReference>